<name>D7KFP5_ARALL</name>
<dbReference type="Pfam" id="PF08268">
    <property type="entry name" value="FBA_3"/>
    <property type="match status" value="2"/>
</dbReference>
<dbReference type="EMBL" id="GL348713">
    <property type="protein sequence ID" value="EFH67157.1"/>
    <property type="molecule type" value="Genomic_DNA"/>
</dbReference>
<dbReference type="PANTHER" id="PTHR31111">
    <property type="entry name" value="BNAA05G37150D PROTEIN-RELATED"/>
    <property type="match status" value="1"/>
</dbReference>
<reference evidence="3" key="1">
    <citation type="journal article" date="2011" name="Nat. Genet.">
        <title>The Arabidopsis lyrata genome sequence and the basis of rapid genome size change.</title>
        <authorList>
            <person name="Hu T.T."/>
            <person name="Pattyn P."/>
            <person name="Bakker E.G."/>
            <person name="Cao J."/>
            <person name="Cheng J.-F."/>
            <person name="Clark R.M."/>
            <person name="Fahlgren N."/>
            <person name="Fawcett J.A."/>
            <person name="Grimwood J."/>
            <person name="Gundlach H."/>
            <person name="Haberer G."/>
            <person name="Hollister J.D."/>
            <person name="Ossowski S."/>
            <person name="Ottilar R.P."/>
            <person name="Salamov A.A."/>
            <person name="Schneeberger K."/>
            <person name="Spannagl M."/>
            <person name="Wang X."/>
            <person name="Yang L."/>
            <person name="Nasrallah M.E."/>
            <person name="Bergelson J."/>
            <person name="Carrington J.C."/>
            <person name="Gaut B.S."/>
            <person name="Schmutz J."/>
            <person name="Mayer K.F.X."/>
            <person name="Van de Peer Y."/>
            <person name="Grigoriev I.V."/>
            <person name="Nordborg M."/>
            <person name="Weigel D."/>
            <person name="Guo Y.-L."/>
        </authorList>
    </citation>
    <scope>NUCLEOTIDE SEQUENCE [LARGE SCALE GENOMIC DNA]</scope>
    <source>
        <strain evidence="3">cv. MN47</strain>
    </source>
</reference>
<dbReference type="AlphaFoldDB" id="D7KFP5"/>
<dbReference type="PANTHER" id="PTHR31111:SF100">
    <property type="entry name" value="F-BOX DOMAIN-CONTAINING PROTEIN"/>
    <property type="match status" value="1"/>
</dbReference>
<dbReference type="eggNOG" id="ENOG502SU27">
    <property type="taxonomic scope" value="Eukaryota"/>
</dbReference>
<organism evidence="3">
    <name type="scientific">Arabidopsis lyrata subsp. lyrata</name>
    <name type="common">Lyre-leaved rock-cress</name>
    <dbReference type="NCBI Taxonomy" id="81972"/>
    <lineage>
        <taxon>Eukaryota</taxon>
        <taxon>Viridiplantae</taxon>
        <taxon>Streptophyta</taxon>
        <taxon>Embryophyta</taxon>
        <taxon>Tracheophyta</taxon>
        <taxon>Spermatophyta</taxon>
        <taxon>Magnoliopsida</taxon>
        <taxon>eudicotyledons</taxon>
        <taxon>Gunneridae</taxon>
        <taxon>Pentapetalae</taxon>
        <taxon>rosids</taxon>
        <taxon>malvids</taxon>
        <taxon>Brassicales</taxon>
        <taxon>Brassicaceae</taxon>
        <taxon>Camelineae</taxon>
        <taxon>Arabidopsis</taxon>
    </lineage>
</organism>
<dbReference type="Gramene" id="scaffold_103433.1">
    <property type="protein sequence ID" value="scaffold_103433.1"/>
    <property type="gene ID" value="scaffold_103433.1"/>
</dbReference>
<evidence type="ECO:0000313" key="3">
    <source>
        <dbReference type="Proteomes" id="UP000008694"/>
    </source>
</evidence>
<sequence length="237" mass="26733">MIPSGSFSSGSYCASVHGLIGCISTGPVTVCNPSTGKVTTFPVRTSLGYDPIDDKIKALTVVSTPYRNHDFLMHEVVTLGRRRIFMDTYERLSFIKAPMDVISWEGESILIEYKGKLAFIVRHPYADFESFDLWILEDVKTHDLSNQTFELPFSLGLGTTMTSPGTNKAGEIIFAPKALSPDVQPFYIFYYNVERKDMRRVRLLGIADYEEFRSRYGFANDCYVSISPEHIESIASF</sequence>
<protein>
    <recommendedName>
        <fullName evidence="1">F-box associated beta-propeller type 3 domain-containing protein</fullName>
    </recommendedName>
</protein>
<feature type="domain" description="F-box associated beta-propeller type 3" evidence="1">
    <location>
        <begin position="88"/>
        <end position="214"/>
    </location>
</feature>
<accession>D7KFP5</accession>
<evidence type="ECO:0000259" key="1">
    <source>
        <dbReference type="Pfam" id="PF08268"/>
    </source>
</evidence>
<keyword evidence="3" id="KW-1185">Reference proteome</keyword>
<evidence type="ECO:0000313" key="2">
    <source>
        <dbReference type="EMBL" id="EFH67157.1"/>
    </source>
</evidence>
<dbReference type="HOGENOM" id="CLU_027176_9_1_1"/>
<dbReference type="Proteomes" id="UP000008694">
    <property type="component" value="Unassembled WGS sequence"/>
</dbReference>
<dbReference type="InterPro" id="IPR013187">
    <property type="entry name" value="F-box-assoc_dom_typ3"/>
</dbReference>
<proteinExistence type="predicted"/>
<feature type="domain" description="F-box associated beta-propeller type 3" evidence="1">
    <location>
        <begin position="10"/>
        <end position="82"/>
    </location>
</feature>
<gene>
    <name evidence="2" type="ORF">ARALYDRAFT_890639</name>
</gene>